<evidence type="ECO:0000313" key="2">
    <source>
        <dbReference type="RefSeq" id="XP_075087506.1"/>
    </source>
</evidence>
<protein>
    <submittedName>
        <fullName evidence="2">Dimethylallylcistransferase CPT1, chloroplastic-like</fullName>
    </submittedName>
</protein>
<gene>
    <name evidence="2" type="primary">LOC142169535</name>
</gene>
<organism evidence="1 2">
    <name type="scientific">Nicotiana tabacum</name>
    <name type="common">Common tobacco</name>
    <dbReference type="NCBI Taxonomy" id="4097"/>
    <lineage>
        <taxon>Eukaryota</taxon>
        <taxon>Viridiplantae</taxon>
        <taxon>Streptophyta</taxon>
        <taxon>Embryophyta</taxon>
        <taxon>Tracheophyta</taxon>
        <taxon>Spermatophyta</taxon>
        <taxon>Magnoliopsida</taxon>
        <taxon>eudicotyledons</taxon>
        <taxon>Gunneridae</taxon>
        <taxon>Pentapetalae</taxon>
        <taxon>asterids</taxon>
        <taxon>lamiids</taxon>
        <taxon>Solanales</taxon>
        <taxon>Solanaceae</taxon>
        <taxon>Nicotianoideae</taxon>
        <taxon>Nicotianeae</taxon>
        <taxon>Nicotiana</taxon>
    </lineage>
</organism>
<name>A0AC58SRB0_TOBAC</name>
<dbReference type="RefSeq" id="XP_075087506.1">
    <property type="nucleotide sequence ID" value="XM_075231405.1"/>
</dbReference>
<dbReference type="Proteomes" id="UP000790787">
    <property type="component" value="Chromosome 15"/>
</dbReference>
<accession>A0AC58SRB0</accession>
<reference evidence="2" key="2">
    <citation type="submission" date="2025-08" db="UniProtKB">
        <authorList>
            <consortium name="RefSeq"/>
        </authorList>
    </citation>
    <scope>IDENTIFICATION</scope>
    <source>
        <tissue evidence="2">Leaf</tissue>
    </source>
</reference>
<evidence type="ECO:0000313" key="1">
    <source>
        <dbReference type="Proteomes" id="UP000790787"/>
    </source>
</evidence>
<proteinExistence type="predicted"/>
<reference evidence="1" key="1">
    <citation type="journal article" date="2014" name="Nat. Commun.">
        <title>The tobacco genome sequence and its comparison with those of tomato and potato.</title>
        <authorList>
            <person name="Sierro N."/>
            <person name="Battey J.N."/>
            <person name="Ouadi S."/>
            <person name="Bakaher N."/>
            <person name="Bovet L."/>
            <person name="Willig A."/>
            <person name="Goepfert S."/>
            <person name="Peitsch M.C."/>
            <person name="Ivanov N.V."/>
        </authorList>
    </citation>
    <scope>NUCLEOTIDE SEQUENCE [LARGE SCALE GENOMIC DNA]</scope>
</reference>
<sequence>MTVSEYAIRFSELSRQAPTLVSTVRERVCSFNEGLGYGLRFSTAQELETDTPFQEVVEIARKFGLRISIIGCRSNLPITLQKRIELTEETTKADGLHLVIALNYGGHYDILQATKSIASKVMNGSLQLEDINKNLFDQEFESKCLSIANPDLLTRTGGEQRVSNFLLWQLAYSEYYFTKTLFADFGEKDLEEAICNFQRRHRRFGGHKY</sequence>
<keyword evidence="1" id="KW-1185">Reference proteome</keyword>